<accession>A0A949X4C0</accession>
<dbReference type="InterPro" id="IPR029464">
    <property type="entry name" value="HSDR_N"/>
</dbReference>
<keyword evidence="3" id="KW-0489">Methyltransferase</keyword>
<dbReference type="Pfam" id="PF02384">
    <property type="entry name" value="N6_Mtase"/>
    <property type="match status" value="1"/>
</dbReference>
<organism evidence="3 4">
    <name type="scientific">Clostridium thailandense</name>
    <dbReference type="NCBI Taxonomy" id="2794346"/>
    <lineage>
        <taxon>Bacteria</taxon>
        <taxon>Bacillati</taxon>
        <taxon>Bacillota</taxon>
        <taxon>Clostridia</taxon>
        <taxon>Eubacteriales</taxon>
        <taxon>Clostridiaceae</taxon>
        <taxon>Clostridium</taxon>
    </lineage>
</organism>
<evidence type="ECO:0000313" key="3">
    <source>
        <dbReference type="EMBL" id="MBV7273753.1"/>
    </source>
</evidence>
<dbReference type="PANTHER" id="PTHR42998:SF1">
    <property type="entry name" value="TYPE I RESTRICTION ENZYME HINDI METHYLASE SUBUNIT"/>
    <property type="match status" value="1"/>
</dbReference>
<comment type="caution">
    <text evidence="3">The sequence shown here is derived from an EMBL/GenBank/DDBJ whole genome shotgun (WGS) entry which is preliminary data.</text>
</comment>
<reference evidence="3" key="1">
    <citation type="submission" date="2020-12" db="EMBL/GenBank/DDBJ databases">
        <title>Clostridium thailandense sp. nov., a novel acetogenic bacterium isolated from peat land soil in Thailand.</title>
        <authorList>
            <person name="Chaikitkaew S."/>
            <person name="Birkeland N.K."/>
        </authorList>
    </citation>
    <scope>NUCLEOTIDE SEQUENCE</scope>
    <source>
        <strain evidence="3">PL3</strain>
    </source>
</reference>
<dbReference type="Proteomes" id="UP000694308">
    <property type="component" value="Unassembled WGS sequence"/>
</dbReference>
<evidence type="ECO:0000259" key="1">
    <source>
        <dbReference type="Pfam" id="PF02384"/>
    </source>
</evidence>
<evidence type="ECO:0000259" key="2">
    <source>
        <dbReference type="Pfam" id="PF13588"/>
    </source>
</evidence>
<evidence type="ECO:0000313" key="4">
    <source>
        <dbReference type="Proteomes" id="UP000694308"/>
    </source>
</evidence>
<sequence length="882" mass="101379">MPKKIDQILKPEEASHIAQFTQEDKDWINSHIHDRADGEPGVECVVRGKNDDGDYFKLTPEEIVRQYYAYKLMEIYGYSKEQIGFELPAVYAGKEVIKDKRIDIAVFNKDDKSKIDMIIEVKRPEIKDENNAADGESSTPFQQMQSYCRLKQPQIGVIANGDNLLKFYEAPAFDEALVIDKFPSNGEDIEEWKNNRRFTLKQLIQEDRLQTETLKDIILNVEQRFSANDSSDKAFEEIFKLIFIKLYDEVLSSQDADEIAILMKHGTAFKDIDDSGFRVMKFRIKESDSLDDIFRNMSDLFDEAKNKWPGVFVAEDVLDMQAATVKSCVKELQNVKLFNSNLEVVDDAFEHLVNQNQKEGMGQYFTPRYVIDMCVKMLNPKPNEKMIDTAAGSCGFPMHAIFHVWKQLNPEAFNLFTTRARKPEELAYVKNNVFGIDFSEKSVRVGRMLNIIAGDGHTNVIYLNSLDYPNWKKNFLNVDKWQGKYHDGFAKLANLSAAPSAHSDKKKYEAFNFDILMANPPFAGNLDNSEQLEIYDLGYNAKGKLQNKIGRDILFIERNLKFLKPGGRMAVVLPQGRFNNSGDKLIRDYIAERCRILAVVGLHGNVFKPHTGTKTSVLFVQKWTDENCGFPNICPKPTPDENGNIDYPIFFATMQEPSKDNSGDKIYVTEDYITWNSYRYITETHYVRKADKQEVTEEEYNNAAKKSDYSVKVSTRKEVEEHHTANGSADFVKDLFITEYGDLDSHRKWILKNVYFVLKNKKKDSSTYDESLTIEEYLKLPEGDQAHYKEVNILGANPHSLISLDEYKALDTTVQKYYLVAEEVSERTERVKDTHGHIFVKHDLFNHDPALVNSNPNNIYSQDGIAEAFIEFAKKEGLSFFQ</sequence>
<keyword evidence="4" id="KW-1185">Reference proteome</keyword>
<dbReference type="GO" id="GO:0008170">
    <property type="term" value="F:N-methyltransferase activity"/>
    <property type="evidence" value="ECO:0007669"/>
    <property type="project" value="InterPro"/>
</dbReference>
<name>A0A949X4C0_9CLOT</name>
<dbReference type="GO" id="GO:0003677">
    <property type="term" value="F:DNA binding"/>
    <property type="evidence" value="ECO:0007669"/>
    <property type="project" value="InterPro"/>
</dbReference>
<proteinExistence type="predicted"/>
<dbReference type="RefSeq" id="WP_218320820.1">
    <property type="nucleotide sequence ID" value="NZ_JAEEGC010000053.1"/>
</dbReference>
<feature type="domain" description="DNA methylase adenine-specific" evidence="1">
    <location>
        <begin position="343"/>
        <end position="705"/>
    </location>
</feature>
<protein>
    <submittedName>
        <fullName evidence="3">N-6 DNA methylase</fullName>
    </submittedName>
</protein>
<dbReference type="AlphaFoldDB" id="A0A949X4C0"/>
<dbReference type="InterPro" id="IPR003356">
    <property type="entry name" value="DNA_methylase_A-5"/>
</dbReference>
<dbReference type="InterPro" id="IPR052916">
    <property type="entry name" value="Type-I_RE_MTase_Subunit"/>
</dbReference>
<dbReference type="Pfam" id="PF13588">
    <property type="entry name" value="HSDR_N_2"/>
    <property type="match status" value="1"/>
</dbReference>
<keyword evidence="3" id="KW-0808">Transferase</keyword>
<feature type="domain" description="Type I restriction enzyme R protein N-terminal" evidence="2">
    <location>
        <begin position="60"/>
        <end position="166"/>
    </location>
</feature>
<gene>
    <name evidence="3" type="ORF">I6U48_12625</name>
</gene>
<dbReference type="GO" id="GO:0032259">
    <property type="term" value="P:methylation"/>
    <property type="evidence" value="ECO:0007669"/>
    <property type="project" value="UniProtKB-KW"/>
</dbReference>
<dbReference type="PANTHER" id="PTHR42998">
    <property type="entry name" value="TYPE I RESTRICTION ENZYME HINDVIIP M PROTEIN-RELATED"/>
    <property type="match status" value="1"/>
</dbReference>
<dbReference type="EMBL" id="JAEEGC010000053">
    <property type="protein sequence ID" value="MBV7273753.1"/>
    <property type="molecule type" value="Genomic_DNA"/>
</dbReference>